<gene>
    <name evidence="2" type="ORF">STRAU_6107</name>
</gene>
<feature type="region of interest" description="Disordered" evidence="1">
    <location>
        <begin position="1"/>
        <end position="29"/>
    </location>
</feature>
<reference evidence="2 3" key="1">
    <citation type="submission" date="2013-02" db="EMBL/GenBank/DDBJ databases">
        <title>Draft Genome Sequence of Streptomyces aurantiacus, Which Produces Setomimycin.</title>
        <authorList>
            <person name="Gruening B.A."/>
            <person name="Praeg A."/>
            <person name="Erxleben A."/>
            <person name="Guenther S."/>
            <person name="Mueller M."/>
        </authorList>
    </citation>
    <scope>NUCLEOTIDE SEQUENCE [LARGE SCALE GENOMIC DNA]</scope>
    <source>
        <strain evidence="2 3">JA 4570</strain>
    </source>
</reference>
<organism evidence="2 3">
    <name type="scientific">Streptomyces aurantiacus JA 4570</name>
    <dbReference type="NCBI Taxonomy" id="1286094"/>
    <lineage>
        <taxon>Bacteria</taxon>
        <taxon>Bacillati</taxon>
        <taxon>Actinomycetota</taxon>
        <taxon>Actinomycetes</taxon>
        <taxon>Kitasatosporales</taxon>
        <taxon>Streptomycetaceae</taxon>
        <taxon>Streptomyces</taxon>
        <taxon>Streptomyces aurantiacus group</taxon>
    </lineage>
</organism>
<sequence>MLDQVEHDAIVREQDTDSGSQPLEGASAHAHRLPCEYPEALPCRCPVRPRALPEGSLRRARRRARIGDYIAGTRIGRADVWVWAGGAR</sequence>
<protein>
    <submittedName>
        <fullName evidence="2">Uncharacterized protein</fullName>
    </submittedName>
</protein>
<dbReference type="EMBL" id="AOPZ01000361">
    <property type="protein sequence ID" value="EPH40892.1"/>
    <property type="molecule type" value="Genomic_DNA"/>
</dbReference>
<dbReference type="AlphaFoldDB" id="S4AHE3"/>
<dbReference type="Proteomes" id="UP000014629">
    <property type="component" value="Unassembled WGS sequence"/>
</dbReference>
<proteinExistence type="predicted"/>
<evidence type="ECO:0000256" key="1">
    <source>
        <dbReference type="SAM" id="MobiDB-lite"/>
    </source>
</evidence>
<comment type="caution">
    <text evidence="2">The sequence shown here is derived from an EMBL/GenBank/DDBJ whole genome shotgun (WGS) entry which is preliminary data.</text>
</comment>
<evidence type="ECO:0000313" key="2">
    <source>
        <dbReference type="EMBL" id="EPH40892.1"/>
    </source>
</evidence>
<name>S4AHE3_9ACTN</name>
<accession>S4AHE3</accession>
<feature type="compositionally biased region" description="Basic and acidic residues" evidence="1">
    <location>
        <begin position="1"/>
        <end position="15"/>
    </location>
</feature>
<evidence type="ECO:0000313" key="3">
    <source>
        <dbReference type="Proteomes" id="UP000014629"/>
    </source>
</evidence>
<keyword evidence="3" id="KW-1185">Reference proteome</keyword>